<dbReference type="GO" id="GO:0042254">
    <property type="term" value="P:ribosome biogenesis"/>
    <property type="evidence" value="ECO:0007669"/>
    <property type="project" value="UniProtKB-KW"/>
</dbReference>
<evidence type="ECO:0000256" key="4">
    <source>
        <dbReference type="ARBA" id="ARBA00023242"/>
    </source>
</evidence>
<sequence>MELQEQKYQMVQIDLGNLMAYDRHHHFPSVPSERGELVKECLQKGTELVQAIADVLFNLPSTEDRDGPIVQLPPPTTRYISMPMYNKMPYTEIGLSSQKE</sequence>
<keyword evidence="4 5" id="KW-0539">Nucleus</keyword>
<comment type="similarity">
    <text evidence="2 5">Belongs to the RRS1 family.</text>
</comment>
<accession>A0A822ZSQ7</accession>
<gene>
    <name evidence="6" type="ORF">HUJ06_003118</name>
</gene>
<evidence type="ECO:0000256" key="3">
    <source>
        <dbReference type="ARBA" id="ARBA00022517"/>
    </source>
</evidence>
<evidence type="ECO:0000313" key="7">
    <source>
        <dbReference type="Proteomes" id="UP000607653"/>
    </source>
</evidence>
<evidence type="ECO:0000256" key="2">
    <source>
        <dbReference type="ARBA" id="ARBA00010077"/>
    </source>
</evidence>
<dbReference type="Proteomes" id="UP000607653">
    <property type="component" value="Unassembled WGS sequence"/>
</dbReference>
<evidence type="ECO:0000256" key="1">
    <source>
        <dbReference type="ARBA" id="ARBA00004123"/>
    </source>
</evidence>
<dbReference type="InterPro" id="IPR007023">
    <property type="entry name" value="Ribosom_reg"/>
</dbReference>
<organism evidence="6 7">
    <name type="scientific">Nelumbo nucifera</name>
    <name type="common">Sacred lotus</name>
    <dbReference type="NCBI Taxonomy" id="4432"/>
    <lineage>
        <taxon>Eukaryota</taxon>
        <taxon>Viridiplantae</taxon>
        <taxon>Streptophyta</taxon>
        <taxon>Embryophyta</taxon>
        <taxon>Tracheophyta</taxon>
        <taxon>Spermatophyta</taxon>
        <taxon>Magnoliopsida</taxon>
        <taxon>Proteales</taxon>
        <taxon>Nelumbonaceae</taxon>
        <taxon>Nelumbo</taxon>
    </lineage>
</organism>
<comment type="function">
    <text evidence="5">Involved in ribosomal large subunit assembly.</text>
</comment>
<reference evidence="6 7" key="1">
    <citation type="journal article" date="2020" name="Mol. Biol. Evol.">
        <title>Distinct Expression and Methylation Patterns for Genes with Different Fates following a Single Whole-Genome Duplication in Flowering Plants.</title>
        <authorList>
            <person name="Shi T."/>
            <person name="Rahmani R.S."/>
            <person name="Gugger P.F."/>
            <person name="Wang M."/>
            <person name="Li H."/>
            <person name="Zhang Y."/>
            <person name="Li Z."/>
            <person name="Wang Q."/>
            <person name="Van de Peer Y."/>
            <person name="Marchal K."/>
            <person name="Chen J."/>
        </authorList>
    </citation>
    <scope>NUCLEOTIDE SEQUENCE [LARGE SCALE GENOMIC DNA]</scope>
    <source>
        <tissue evidence="6">Leaf</tissue>
    </source>
</reference>
<evidence type="ECO:0000256" key="5">
    <source>
        <dbReference type="RuleBase" id="RU364132"/>
    </source>
</evidence>
<dbReference type="AlphaFoldDB" id="A0A822ZSQ7"/>
<comment type="caution">
    <text evidence="6">The sequence shown here is derived from an EMBL/GenBank/DDBJ whole genome shotgun (WGS) entry which is preliminary data.</text>
</comment>
<name>A0A822ZSQ7_NELNU</name>
<dbReference type="EMBL" id="DUZY01000007">
    <property type="protein sequence ID" value="DAD44888.1"/>
    <property type="molecule type" value="Genomic_DNA"/>
</dbReference>
<proteinExistence type="inferred from homology"/>
<evidence type="ECO:0000313" key="6">
    <source>
        <dbReference type="EMBL" id="DAD44888.1"/>
    </source>
</evidence>
<protein>
    <recommendedName>
        <fullName evidence="5">Ribosome biogenesis regulatory protein</fullName>
    </recommendedName>
</protein>
<dbReference type="Pfam" id="PF04939">
    <property type="entry name" value="RRS1"/>
    <property type="match status" value="1"/>
</dbReference>
<dbReference type="GO" id="GO:0005634">
    <property type="term" value="C:nucleus"/>
    <property type="evidence" value="ECO:0007669"/>
    <property type="project" value="UniProtKB-SubCell"/>
</dbReference>
<keyword evidence="7" id="KW-1185">Reference proteome</keyword>
<keyword evidence="3 5" id="KW-0690">Ribosome biogenesis</keyword>
<comment type="subcellular location">
    <subcellularLocation>
        <location evidence="1 5">Nucleus</location>
    </subcellularLocation>
</comment>